<evidence type="ECO:0000256" key="4">
    <source>
        <dbReference type="ARBA" id="ARBA00022723"/>
    </source>
</evidence>
<sequence length="280" mass="29030">MSLPPAAPAHGALVAPDTPFWTPDWPAPAGVQALCTTRAGGVSAAPWDSLNLGTHVQDDPAHVAINRARLQAEVHRRGGGPLLFLNQVHGDRVVRLAAGAALPQGEAADGALSAQAGATLVMMVADCLPVLFTDTQGRRVAAAHAGWRGLAGGVLDATVAALIAPGADGPGLPASSVLAWLGPCIGPSAFEVGPEVREAFMRHHPAAASAFVPQAHGRWLADLPALARQRLAALGVSAVYGNDGTTPWCTYTQSALFFSHRRDSRRFGHTGRLAACIWRT</sequence>
<evidence type="ECO:0000256" key="3">
    <source>
        <dbReference type="ARBA" id="ARBA00022679"/>
    </source>
</evidence>
<dbReference type="InterPro" id="IPR011324">
    <property type="entry name" value="Cytotoxic_necrot_fac-like_cat"/>
</dbReference>
<keyword evidence="12" id="KW-1185">Reference proteome</keyword>
<keyword evidence="5" id="KW-0378">Hydrolase</keyword>
<keyword evidence="3" id="KW-0808">Transferase</keyword>
<gene>
    <name evidence="11" type="primary">pgeF</name>
    <name evidence="11" type="ORF">PSQ40_05445</name>
</gene>
<evidence type="ECO:0000256" key="5">
    <source>
        <dbReference type="ARBA" id="ARBA00022801"/>
    </source>
</evidence>
<evidence type="ECO:0000256" key="2">
    <source>
        <dbReference type="ARBA" id="ARBA00007353"/>
    </source>
</evidence>
<accession>A0ABT5MXI9</accession>
<comment type="catalytic activity">
    <reaction evidence="8">
        <text>adenosine + phosphate = alpha-D-ribose 1-phosphate + adenine</text>
        <dbReference type="Rhea" id="RHEA:27642"/>
        <dbReference type="ChEBI" id="CHEBI:16335"/>
        <dbReference type="ChEBI" id="CHEBI:16708"/>
        <dbReference type="ChEBI" id="CHEBI:43474"/>
        <dbReference type="ChEBI" id="CHEBI:57720"/>
        <dbReference type="EC" id="2.4.2.1"/>
    </reaction>
    <physiologicalReaction direction="left-to-right" evidence="8">
        <dbReference type="Rhea" id="RHEA:27643"/>
    </physiologicalReaction>
</comment>
<keyword evidence="4" id="KW-0479">Metal-binding</keyword>
<protein>
    <recommendedName>
        <fullName evidence="10">Purine nucleoside phosphorylase</fullName>
    </recommendedName>
</protein>
<dbReference type="NCBIfam" id="TIGR00726">
    <property type="entry name" value="peptidoglycan editing factor PgeF"/>
    <property type="match status" value="1"/>
</dbReference>
<dbReference type="EMBL" id="JAQSIP010000002">
    <property type="protein sequence ID" value="MDD0838011.1"/>
    <property type="molecule type" value="Genomic_DNA"/>
</dbReference>
<comment type="similarity">
    <text evidence="2 10">Belongs to the purine nucleoside phosphorylase YfiH/LACC1 family.</text>
</comment>
<dbReference type="SUPFAM" id="SSF64438">
    <property type="entry name" value="CNF1/YfiH-like putative cysteine hydrolases"/>
    <property type="match status" value="1"/>
</dbReference>
<dbReference type="Proteomes" id="UP001528673">
    <property type="component" value="Unassembled WGS sequence"/>
</dbReference>
<reference evidence="11 12" key="1">
    <citation type="submission" date="2023-02" db="EMBL/GenBank/DDBJ databases">
        <title>Bacterial whole genomic sequence of Curvibacter sp. HBC61.</title>
        <authorList>
            <person name="Le V."/>
            <person name="Ko S.-R."/>
            <person name="Ahn C.-Y."/>
            <person name="Oh H.-M."/>
        </authorList>
    </citation>
    <scope>NUCLEOTIDE SEQUENCE [LARGE SCALE GENOMIC DNA]</scope>
    <source>
        <strain evidence="11 12">HBC61</strain>
    </source>
</reference>
<dbReference type="PANTHER" id="PTHR30616">
    <property type="entry name" value="UNCHARACTERIZED PROTEIN YFIH"/>
    <property type="match status" value="1"/>
</dbReference>
<dbReference type="RefSeq" id="WP_273949400.1">
    <property type="nucleotide sequence ID" value="NZ_JAQSIP010000002.1"/>
</dbReference>
<comment type="catalytic activity">
    <reaction evidence="7">
        <text>adenosine + H2O + H(+) = inosine + NH4(+)</text>
        <dbReference type="Rhea" id="RHEA:24408"/>
        <dbReference type="ChEBI" id="CHEBI:15377"/>
        <dbReference type="ChEBI" id="CHEBI:15378"/>
        <dbReference type="ChEBI" id="CHEBI:16335"/>
        <dbReference type="ChEBI" id="CHEBI:17596"/>
        <dbReference type="ChEBI" id="CHEBI:28938"/>
        <dbReference type="EC" id="3.5.4.4"/>
    </reaction>
    <physiologicalReaction direction="left-to-right" evidence="7">
        <dbReference type="Rhea" id="RHEA:24409"/>
    </physiologicalReaction>
</comment>
<comment type="caution">
    <text evidence="11">The sequence shown here is derived from an EMBL/GenBank/DDBJ whole genome shotgun (WGS) entry which is preliminary data.</text>
</comment>
<evidence type="ECO:0000256" key="9">
    <source>
        <dbReference type="ARBA" id="ARBA00049893"/>
    </source>
</evidence>
<evidence type="ECO:0000256" key="8">
    <source>
        <dbReference type="ARBA" id="ARBA00048968"/>
    </source>
</evidence>
<evidence type="ECO:0000256" key="7">
    <source>
        <dbReference type="ARBA" id="ARBA00047989"/>
    </source>
</evidence>
<dbReference type="CDD" id="cd16833">
    <property type="entry name" value="YfiH"/>
    <property type="match status" value="1"/>
</dbReference>
<evidence type="ECO:0000313" key="12">
    <source>
        <dbReference type="Proteomes" id="UP001528673"/>
    </source>
</evidence>
<proteinExistence type="inferred from homology"/>
<dbReference type="InterPro" id="IPR038371">
    <property type="entry name" value="Cu_polyphenol_OxRdtase_sf"/>
</dbReference>
<dbReference type="Gene3D" id="3.60.140.10">
    <property type="entry name" value="CNF1/YfiH-like putative cysteine hydrolases"/>
    <property type="match status" value="1"/>
</dbReference>
<evidence type="ECO:0000256" key="1">
    <source>
        <dbReference type="ARBA" id="ARBA00000553"/>
    </source>
</evidence>
<evidence type="ECO:0000256" key="6">
    <source>
        <dbReference type="ARBA" id="ARBA00022833"/>
    </source>
</evidence>
<evidence type="ECO:0000313" key="11">
    <source>
        <dbReference type="EMBL" id="MDD0838011.1"/>
    </source>
</evidence>
<comment type="catalytic activity">
    <reaction evidence="1">
        <text>inosine + phosphate = alpha-D-ribose 1-phosphate + hypoxanthine</text>
        <dbReference type="Rhea" id="RHEA:27646"/>
        <dbReference type="ChEBI" id="CHEBI:17368"/>
        <dbReference type="ChEBI" id="CHEBI:17596"/>
        <dbReference type="ChEBI" id="CHEBI:43474"/>
        <dbReference type="ChEBI" id="CHEBI:57720"/>
        <dbReference type="EC" id="2.4.2.1"/>
    </reaction>
    <physiologicalReaction direction="left-to-right" evidence="1">
        <dbReference type="Rhea" id="RHEA:27647"/>
    </physiologicalReaction>
</comment>
<comment type="catalytic activity">
    <reaction evidence="9">
        <text>S-methyl-5'-thioadenosine + phosphate = 5-(methylsulfanyl)-alpha-D-ribose 1-phosphate + adenine</text>
        <dbReference type="Rhea" id="RHEA:11852"/>
        <dbReference type="ChEBI" id="CHEBI:16708"/>
        <dbReference type="ChEBI" id="CHEBI:17509"/>
        <dbReference type="ChEBI" id="CHEBI:43474"/>
        <dbReference type="ChEBI" id="CHEBI:58533"/>
        <dbReference type="EC" id="2.4.2.28"/>
    </reaction>
    <physiologicalReaction direction="left-to-right" evidence="9">
        <dbReference type="Rhea" id="RHEA:11853"/>
    </physiologicalReaction>
</comment>
<dbReference type="InterPro" id="IPR003730">
    <property type="entry name" value="Cu_polyphenol_OxRdtase"/>
</dbReference>
<dbReference type="Pfam" id="PF02578">
    <property type="entry name" value="Cu-oxidase_4"/>
    <property type="match status" value="1"/>
</dbReference>
<name>A0ABT5MXI9_9BURK</name>
<evidence type="ECO:0000256" key="10">
    <source>
        <dbReference type="RuleBase" id="RU361274"/>
    </source>
</evidence>
<dbReference type="PANTHER" id="PTHR30616:SF2">
    <property type="entry name" value="PURINE NUCLEOSIDE PHOSPHORYLASE LACC1"/>
    <property type="match status" value="1"/>
</dbReference>
<keyword evidence="6" id="KW-0862">Zinc</keyword>
<organism evidence="11 12">
    <name type="scientific">Curvibacter cyanobacteriorum</name>
    <dbReference type="NCBI Taxonomy" id="3026422"/>
    <lineage>
        <taxon>Bacteria</taxon>
        <taxon>Pseudomonadati</taxon>
        <taxon>Pseudomonadota</taxon>
        <taxon>Betaproteobacteria</taxon>
        <taxon>Burkholderiales</taxon>
        <taxon>Comamonadaceae</taxon>
        <taxon>Curvibacter</taxon>
    </lineage>
</organism>